<evidence type="ECO:0000313" key="3">
    <source>
        <dbReference type="Proteomes" id="UP000309340"/>
    </source>
</evidence>
<name>A0A4U0WQC8_9PEZI</name>
<dbReference type="AlphaFoldDB" id="A0A4U0WQC8"/>
<reference evidence="2 3" key="1">
    <citation type="submission" date="2017-03" db="EMBL/GenBank/DDBJ databases">
        <title>Genomes of endolithic fungi from Antarctica.</title>
        <authorList>
            <person name="Coleine C."/>
            <person name="Masonjones S."/>
            <person name="Stajich J.E."/>
        </authorList>
    </citation>
    <scope>NUCLEOTIDE SEQUENCE [LARGE SCALE GENOMIC DNA]</scope>
    <source>
        <strain evidence="2 3">CCFEE 5184</strain>
    </source>
</reference>
<evidence type="ECO:0000313" key="2">
    <source>
        <dbReference type="EMBL" id="TKA65291.1"/>
    </source>
</evidence>
<dbReference type="PANTHER" id="PTHR35567:SF1">
    <property type="entry name" value="CONSERVED FUNGAL PROTEIN (AFU_ORTHOLOGUE AFUA_1G14230)"/>
    <property type="match status" value="1"/>
</dbReference>
<sequence length="265" mass="28095">MLFTQASFVLALATSAVAAAPIEKRWGGWGSWANHGGRPWWTPSASASYLEFGKRFPGADSNAPTCDLSQAVMPAAPTPLPAPASGLTLSHVAIGRGTQNYTCDLTNATAVPTATGAKATLFNVSCIAADTPDLLAKLPSIALDLPIPSSDDESSPAYQDMSGHHYFLDATTPFFNMDTTLHQYGTGRFKKSNGSNAPSDALLGTNNQGFGSVQWLKLDAKDSAGQVLQEVYRLNTAGGQPPKTCQGMPAAFEVQYSSEYWIWAQ</sequence>
<protein>
    <recommendedName>
        <fullName evidence="4">Malate dehydrogenase</fullName>
    </recommendedName>
</protein>
<dbReference type="Proteomes" id="UP000309340">
    <property type="component" value="Unassembled WGS sequence"/>
</dbReference>
<dbReference type="EMBL" id="NAJQ01000751">
    <property type="protein sequence ID" value="TKA65291.1"/>
    <property type="molecule type" value="Genomic_DNA"/>
</dbReference>
<dbReference type="PANTHER" id="PTHR35567">
    <property type="entry name" value="MALATE DEHYDROGENASE (AFU_ORTHOLOGUE AFUA_2G13800)"/>
    <property type="match status" value="1"/>
</dbReference>
<gene>
    <name evidence="2" type="ORF">B0A55_12559</name>
</gene>
<keyword evidence="3" id="KW-1185">Reference proteome</keyword>
<comment type="caution">
    <text evidence="2">The sequence shown here is derived from an EMBL/GenBank/DDBJ whole genome shotgun (WGS) entry which is preliminary data.</text>
</comment>
<accession>A0A4U0WQC8</accession>
<feature type="signal peptide" evidence="1">
    <location>
        <begin position="1"/>
        <end position="19"/>
    </location>
</feature>
<evidence type="ECO:0008006" key="4">
    <source>
        <dbReference type="Google" id="ProtNLM"/>
    </source>
</evidence>
<keyword evidence="1" id="KW-0732">Signal</keyword>
<evidence type="ECO:0000256" key="1">
    <source>
        <dbReference type="SAM" id="SignalP"/>
    </source>
</evidence>
<proteinExistence type="predicted"/>
<dbReference type="Pfam" id="PF11937">
    <property type="entry name" value="DUF3455"/>
    <property type="match status" value="1"/>
</dbReference>
<feature type="chain" id="PRO_5020717988" description="Malate dehydrogenase" evidence="1">
    <location>
        <begin position="20"/>
        <end position="265"/>
    </location>
</feature>
<dbReference type="InterPro" id="IPR021851">
    <property type="entry name" value="DUF3455"/>
</dbReference>
<dbReference type="OrthoDB" id="1859733at2759"/>
<organism evidence="2 3">
    <name type="scientific">Friedmanniomyces simplex</name>
    <dbReference type="NCBI Taxonomy" id="329884"/>
    <lineage>
        <taxon>Eukaryota</taxon>
        <taxon>Fungi</taxon>
        <taxon>Dikarya</taxon>
        <taxon>Ascomycota</taxon>
        <taxon>Pezizomycotina</taxon>
        <taxon>Dothideomycetes</taxon>
        <taxon>Dothideomycetidae</taxon>
        <taxon>Mycosphaerellales</taxon>
        <taxon>Teratosphaeriaceae</taxon>
        <taxon>Friedmanniomyces</taxon>
    </lineage>
</organism>